<dbReference type="EC" id="3.1.3.-" evidence="7"/>
<keyword evidence="4 7" id="KW-0378">Hydrolase</keyword>
<evidence type="ECO:0000313" key="11">
    <source>
        <dbReference type="EMBL" id="ABG58846.1"/>
    </source>
</evidence>
<dbReference type="PANTHER" id="PTHR42891:SF1">
    <property type="entry name" value="D-GLYCERO-BETA-D-MANNO-HEPTOSE-1,7-BISPHOSPHATE 7-PHOSPHATASE"/>
    <property type="match status" value="1"/>
</dbReference>
<dbReference type="PANTHER" id="PTHR42891">
    <property type="entry name" value="D-GLYCERO-BETA-D-MANNO-HEPTOSE-1,7-BISPHOSPHATE 7-PHOSPHATASE"/>
    <property type="match status" value="1"/>
</dbReference>
<dbReference type="InterPro" id="IPR036412">
    <property type="entry name" value="HAD-like_sf"/>
</dbReference>
<evidence type="ECO:0000256" key="8">
    <source>
        <dbReference type="PIRSR" id="PIRSR004682-1"/>
    </source>
</evidence>
<organism evidence="11 12">
    <name type="scientific">Cytophaga hutchinsonii (strain ATCC 33406 / DSM 1761 / CIP 103989 / NBRC 15051 / NCIMB 9469 / D465)</name>
    <dbReference type="NCBI Taxonomy" id="269798"/>
    <lineage>
        <taxon>Bacteria</taxon>
        <taxon>Pseudomonadati</taxon>
        <taxon>Bacteroidota</taxon>
        <taxon>Cytophagia</taxon>
        <taxon>Cytophagales</taxon>
        <taxon>Cytophagaceae</taxon>
        <taxon>Cytophaga</taxon>
    </lineage>
</organism>
<dbReference type="GO" id="GO:0046872">
    <property type="term" value="F:metal ion binding"/>
    <property type="evidence" value="ECO:0007669"/>
    <property type="project" value="UniProtKB-KW"/>
</dbReference>
<dbReference type="GO" id="GO:0016791">
    <property type="term" value="F:phosphatase activity"/>
    <property type="evidence" value="ECO:0007669"/>
    <property type="project" value="InterPro"/>
</dbReference>
<evidence type="ECO:0000256" key="3">
    <source>
        <dbReference type="ARBA" id="ARBA00022723"/>
    </source>
</evidence>
<proteinExistence type="inferred from homology"/>
<dbReference type="EMBL" id="CP000383">
    <property type="protein sequence ID" value="ABG58846.1"/>
    <property type="molecule type" value="Genomic_DNA"/>
</dbReference>
<comment type="similarity">
    <text evidence="7">Belongs to the gmhB family.</text>
</comment>
<dbReference type="AlphaFoldDB" id="A0A6N4SRC1"/>
<evidence type="ECO:0000256" key="5">
    <source>
        <dbReference type="ARBA" id="ARBA00023277"/>
    </source>
</evidence>
<sequence>MKNKCVFLDRDGVINVDNVNYTYKVEEFKIIDGVIPALKMLKEAGYLLIIITNQSGIAKGIYQHEDVYKCHDYFDRESGNLIDEYFYSPYHQSTSESLSRKPGSLMFEKAIAKYDIDIAQSWMVGDRERDILPANKLNIPTILIEEFPNTETSAKYKVDSLYEAAELILKKV</sequence>
<feature type="active site" description="Nucleophile" evidence="8">
    <location>
        <position position="11"/>
    </location>
</feature>
<keyword evidence="2 7" id="KW-0963">Cytoplasm</keyword>
<feature type="site" description="Contributes to substrate recognition" evidence="9">
    <location>
        <position position="100"/>
    </location>
</feature>
<dbReference type="InterPro" id="IPR006543">
    <property type="entry name" value="Histidinol-phos"/>
</dbReference>
<comment type="cofactor">
    <cofactor evidence="10">
        <name>Mg(2+)</name>
        <dbReference type="ChEBI" id="CHEBI:18420"/>
    </cofactor>
</comment>
<feature type="binding site" evidence="10">
    <location>
        <position position="9"/>
    </location>
    <ligand>
        <name>Mg(2+)</name>
        <dbReference type="ChEBI" id="CHEBI:18420"/>
    </ligand>
</feature>
<feature type="binding site" evidence="10">
    <location>
        <position position="126"/>
    </location>
    <ligand>
        <name>Mg(2+)</name>
        <dbReference type="ChEBI" id="CHEBI:18420"/>
    </ligand>
</feature>
<dbReference type="InterPro" id="IPR023214">
    <property type="entry name" value="HAD_sf"/>
</dbReference>
<feature type="site" description="Stabilizes the phosphoryl group" evidence="9">
    <location>
        <position position="52"/>
    </location>
</feature>
<keyword evidence="3 10" id="KW-0479">Metal-binding</keyword>
<dbReference type="InterPro" id="IPR006549">
    <property type="entry name" value="HAD-SF_hydro_IIIA"/>
</dbReference>
<dbReference type="NCBIfam" id="TIGR01662">
    <property type="entry name" value="HAD-SF-IIIA"/>
    <property type="match status" value="1"/>
</dbReference>
<name>A0A6N4SRC1_CYTH3</name>
<protein>
    <recommendedName>
        <fullName evidence="6 7">D,D-heptose 1,7-bisphosphate phosphatase</fullName>
        <ecNumber evidence="7">3.1.3.-</ecNumber>
    </recommendedName>
</protein>
<dbReference type="KEGG" id="chu:CHU_1575"/>
<dbReference type="Gene3D" id="3.40.50.1000">
    <property type="entry name" value="HAD superfamily/HAD-like"/>
    <property type="match status" value="1"/>
</dbReference>
<dbReference type="InterPro" id="IPR004446">
    <property type="entry name" value="Heptose_bisP_phosphatase"/>
</dbReference>
<dbReference type="NCBIfam" id="TIGR01656">
    <property type="entry name" value="Histidinol-ppas"/>
    <property type="match status" value="1"/>
</dbReference>
<evidence type="ECO:0000256" key="7">
    <source>
        <dbReference type="PIRNR" id="PIRNR004682"/>
    </source>
</evidence>
<dbReference type="PIRSF" id="PIRSF004682">
    <property type="entry name" value="GmhB"/>
    <property type="match status" value="1"/>
</dbReference>
<evidence type="ECO:0000256" key="4">
    <source>
        <dbReference type="ARBA" id="ARBA00022801"/>
    </source>
</evidence>
<accession>A0A6N4SRC1</accession>
<evidence type="ECO:0000256" key="9">
    <source>
        <dbReference type="PIRSR" id="PIRSR004682-3"/>
    </source>
</evidence>
<dbReference type="Pfam" id="PF13242">
    <property type="entry name" value="Hydrolase_like"/>
    <property type="match status" value="1"/>
</dbReference>
<keyword evidence="5 7" id="KW-0119">Carbohydrate metabolism</keyword>
<keyword evidence="12" id="KW-1185">Reference proteome</keyword>
<evidence type="ECO:0000256" key="1">
    <source>
        <dbReference type="ARBA" id="ARBA00004496"/>
    </source>
</evidence>
<dbReference type="GO" id="GO:0005975">
    <property type="term" value="P:carbohydrate metabolic process"/>
    <property type="evidence" value="ECO:0007669"/>
    <property type="project" value="InterPro"/>
</dbReference>
<evidence type="ECO:0000256" key="2">
    <source>
        <dbReference type="ARBA" id="ARBA00022490"/>
    </source>
</evidence>
<dbReference type="RefSeq" id="WP_011584961.1">
    <property type="nucleotide sequence ID" value="NC_008255.1"/>
</dbReference>
<dbReference type="SUPFAM" id="SSF56784">
    <property type="entry name" value="HAD-like"/>
    <property type="match status" value="1"/>
</dbReference>
<evidence type="ECO:0000313" key="12">
    <source>
        <dbReference type="Proteomes" id="UP000001822"/>
    </source>
</evidence>
<feature type="site" description="Stabilizes the phosphoryl group" evidence="9">
    <location>
        <position position="101"/>
    </location>
</feature>
<dbReference type="Proteomes" id="UP000001822">
    <property type="component" value="Chromosome"/>
</dbReference>
<feature type="binding site" evidence="10">
    <location>
        <position position="11"/>
    </location>
    <ligand>
        <name>Mg(2+)</name>
        <dbReference type="ChEBI" id="CHEBI:18420"/>
    </ligand>
</feature>
<keyword evidence="10" id="KW-0460">Magnesium</keyword>
<dbReference type="OrthoDB" id="9813880at2"/>
<evidence type="ECO:0000256" key="6">
    <source>
        <dbReference type="ARBA" id="ARBA00031828"/>
    </source>
</evidence>
<gene>
    <name evidence="11" type="primary">hisB</name>
    <name evidence="11" type="ordered locus">CHU_1575</name>
</gene>
<dbReference type="GO" id="GO:0005737">
    <property type="term" value="C:cytoplasm"/>
    <property type="evidence" value="ECO:0007669"/>
    <property type="project" value="UniProtKB-SubCell"/>
</dbReference>
<comment type="subcellular location">
    <subcellularLocation>
        <location evidence="1 7">Cytoplasm</location>
    </subcellularLocation>
</comment>
<evidence type="ECO:0000256" key="10">
    <source>
        <dbReference type="PIRSR" id="PIRSR004682-4"/>
    </source>
</evidence>
<reference evidence="11 12" key="1">
    <citation type="journal article" date="2007" name="Appl. Environ. Microbiol.">
        <title>Genome sequence of the cellulolytic gliding bacterium Cytophaga hutchinsonii.</title>
        <authorList>
            <person name="Xie G."/>
            <person name="Bruce D.C."/>
            <person name="Challacombe J.F."/>
            <person name="Chertkov O."/>
            <person name="Detter J.C."/>
            <person name="Gilna P."/>
            <person name="Han C.S."/>
            <person name="Lucas S."/>
            <person name="Misra M."/>
            <person name="Myers G.L."/>
            <person name="Richardson P."/>
            <person name="Tapia R."/>
            <person name="Thayer N."/>
            <person name="Thompson L.S."/>
            <person name="Brettin T.S."/>
            <person name="Henrissat B."/>
            <person name="Wilson D.B."/>
            <person name="McBride M.J."/>
        </authorList>
    </citation>
    <scope>NUCLEOTIDE SEQUENCE [LARGE SCALE GENOMIC DNA]</scope>
    <source>
        <strain evidence="12">ATCC 33406 / DSM 1761 / CIP 103989 / NBRC 15051 / NCIMB 9469 / D465</strain>
    </source>
</reference>
<feature type="active site" description="Nucleophile" evidence="8">
    <location>
        <position position="9"/>
    </location>
</feature>
<dbReference type="SMR" id="A0A6N4SRC1"/>
<dbReference type="CDD" id="cd07503">
    <property type="entry name" value="HAD_HisB-N"/>
    <property type="match status" value="1"/>
</dbReference>